<evidence type="ECO:0000313" key="3">
    <source>
        <dbReference type="Proteomes" id="UP001066276"/>
    </source>
</evidence>
<gene>
    <name evidence="2" type="ORF">NDU88_005898</name>
</gene>
<dbReference type="EMBL" id="JANPWB010000013">
    <property type="protein sequence ID" value="KAJ1108522.1"/>
    <property type="molecule type" value="Genomic_DNA"/>
</dbReference>
<evidence type="ECO:0000256" key="1">
    <source>
        <dbReference type="SAM" id="MobiDB-lite"/>
    </source>
</evidence>
<evidence type="ECO:0000313" key="2">
    <source>
        <dbReference type="EMBL" id="KAJ1108522.1"/>
    </source>
</evidence>
<comment type="caution">
    <text evidence="2">The sequence shown here is derived from an EMBL/GenBank/DDBJ whole genome shotgun (WGS) entry which is preliminary data.</text>
</comment>
<reference evidence="2" key="1">
    <citation type="journal article" date="2022" name="bioRxiv">
        <title>Sequencing and chromosome-scale assembly of the giantPleurodeles waltlgenome.</title>
        <authorList>
            <person name="Brown T."/>
            <person name="Elewa A."/>
            <person name="Iarovenko S."/>
            <person name="Subramanian E."/>
            <person name="Araus A.J."/>
            <person name="Petzold A."/>
            <person name="Susuki M."/>
            <person name="Suzuki K.-i.T."/>
            <person name="Hayashi T."/>
            <person name="Toyoda A."/>
            <person name="Oliveira C."/>
            <person name="Osipova E."/>
            <person name="Leigh N.D."/>
            <person name="Simon A."/>
            <person name="Yun M.H."/>
        </authorList>
    </citation>
    <scope>NUCLEOTIDE SEQUENCE</scope>
    <source>
        <strain evidence="2">20211129_DDA</strain>
        <tissue evidence="2">Liver</tissue>
    </source>
</reference>
<name>A0AAV7MY17_PLEWA</name>
<feature type="region of interest" description="Disordered" evidence="1">
    <location>
        <begin position="47"/>
        <end position="68"/>
    </location>
</feature>
<dbReference type="AlphaFoldDB" id="A0AAV7MY17"/>
<accession>A0AAV7MY17</accession>
<organism evidence="2 3">
    <name type="scientific">Pleurodeles waltl</name>
    <name type="common">Iberian ribbed newt</name>
    <dbReference type="NCBI Taxonomy" id="8319"/>
    <lineage>
        <taxon>Eukaryota</taxon>
        <taxon>Metazoa</taxon>
        <taxon>Chordata</taxon>
        <taxon>Craniata</taxon>
        <taxon>Vertebrata</taxon>
        <taxon>Euteleostomi</taxon>
        <taxon>Amphibia</taxon>
        <taxon>Batrachia</taxon>
        <taxon>Caudata</taxon>
        <taxon>Salamandroidea</taxon>
        <taxon>Salamandridae</taxon>
        <taxon>Pleurodelinae</taxon>
        <taxon>Pleurodeles</taxon>
    </lineage>
</organism>
<dbReference type="Proteomes" id="UP001066276">
    <property type="component" value="Chromosome 9"/>
</dbReference>
<protein>
    <submittedName>
        <fullName evidence="2">Uncharacterized protein</fullName>
    </submittedName>
</protein>
<proteinExistence type="predicted"/>
<sequence length="90" mass="10084">MVGCTFGVQKLGIAHVTTYWCREMQAYTLGAARQFAPLTLRDIRREPPWQSKKSRAAGVGSLDTEVQRGDDCTSIGASEYWGHPVNPDRW</sequence>
<keyword evidence="3" id="KW-1185">Reference proteome</keyword>